<evidence type="ECO:0000259" key="16">
    <source>
        <dbReference type="PROSITE" id="PS51379"/>
    </source>
</evidence>
<evidence type="ECO:0000256" key="8">
    <source>
        <dbReference type="ARBA" id="ARBA00022643"/>
    </source>
</evidence>
<protein>
    <recommendedName>
        <fullName evidence="6">Dihydroorotate dehydrogenase B (NAD(+)), catalytic subunit</fullName>
        <ecNumber evidence="5">1.3.1.14</ecNumber>
    </recommendedName>
    <alternativeName>
        <fullName evidence="11">Dihydroorotate oxidase B</fullName>
    </alternativeName>
    <alternativeName>
        <fullName evidence="14">Dihydrothymine dehydrogenase</fullName>
    </alternativeName>
    <alternativeName>
        <fullName evidence="12">Dihydrouracil dehydrogenase</fullName>
    </alternativeName>
    <alternativeName>
        <fullName evidence="13">Orotate reductase (NADH)</fullName>
    </alternativeName>
</protein>
<dbReference type="PROSITE" id="PS00912">
    <property type="entry name" value="DHODEHASE_2"/>
    <property type="match status" value="1"/>
</dbReference>
<dbReference type="AlphaFoldDB" id="A0A934HY30"/>
<dbReference type="RefSeq" id="WP_211144779.1">
    <property type="nucleotide sequence ID" value="NZ_JAEEGB010000044.1"/>
</dbReference>
<dbReference type="Gene3D" id="3.30.70.20">
    <property type="match status" value="2"/>
</dbReference>
<accession>A0A934HY30</accession>
<evidence type="ECO:0000256" key="12">
    <source>
        <dbReference type="ARBA" id="ARBA00030119"/>
    </source>
</evidence>
<comment type="cofactor">
    <cofactor evidence="1">
        <name>FMN</name>
        <dbReference type="ChEBI" id="CHEBI:58210"/>
    </cofactor>
</comment>
<feature type="domain" description="4Fe-4S ferredoxin-type" evidence="16">
    <location>
        <begin position="336"/>
        <end position="362"/>
    </location>
</feature>
<dbReference type="PANTHER" id="PTHR48109:SF1">
    <property type="entry name" value="DIHYDROOROTATE DEHYDROGENASE (FUMARATE)"/>
    <property type="match status" value="1"/>
</dbReference>
<evidence type="ECO:0000313" key="18">
    <source>
        <dbReference type="Proteomes" id="UP000622687"/>
    </source>
</evidence>
<dbReference type="PROSITE" id="PS51379">
    <property type="entry name" value="4FE4S_FER_2"/>
    <property type="match status" value="2"/>
</dbReference>
<keyword evidence="18" id="KW-1185">Reference proteome</keyword>
<dbReference type="GO" id="GO:0004589">
    <property type="term" value="F:dihydroorotate dehydrogenase (NAD+) activity"/>
    <property type="evidence" value="ECO:0007669"/>
    <property type="project" value="UniProtKB-EC"/>
</dbReference>
<dbReference type="InterPro" id="IPR017896">
    <property type="entry name" value="4Fe4S_Fe-S-bd"/>
</dbReference>
<evidence type="ECO:0000256" key="5">
    <source>
        <dbReference type="ARBA" id="ARBA00012061"/>
    </source>
</evidence>
<evidence type="ECO:0000256" key="6">
    <source>
        <dbReference type="ARBA" id="ARBA00018101"/>
    </source>
</evidence>
<proteinExistence type="inferred from homology"/>
<comment type="caution">
    <text evidence="17">The sequence shown here is derived from an EMBL/GenBank/DDBJ whole genome shotgun (WGS) entry which is preliminary data.</text>
</comment>
<evidence type="ECO:0000256" key="10">
    <source>
        <dbReference type="ARBA" id="ARBA00023002"/>
    </source>
</evidence>
<dbReference type="GO" id="GO:0006207">
    <property type="term" value="P:'de novo' pyrimidine nucleobase biosynthetic process"/>
    <property type="evidence" value="ECO:0007669"/>
    <property type="project" value="InterPro"/>
</dbReference>
<dbReference type="InterPro" id="IPR001295">
    <property type="entry name" value="Dihydroorotate_DH_CS"/>
</dbReference>
<dbReference type="Pfam" id="PF01180">
    <property type="entry name" value="DHO_dh"/>
    <property type="match status" value="1"/>
</dbReference>
<dbReference type="InterPro" id="IPR005720">
    <property type="entry name" value="Dihydroorotate_DH_cat"/>
</dbReference>
<evidence type="ECO:0000256" key="9">
    <source>
        <dbReference type="ARBA" id="ARBA00022975"/>
    </source>
</evidence>
<keyword evidence="9" id="KW-0665">Pyrimidine biosynthesis</keyword>
<evidence type="ECO:0000256" key="7">
    <source>
        <dbReference type="ARBA" id="ARBA00022630"/>
    </source>
</evidence>
<keyword evidence="7" id="KW-0285">Flavoprotein</keyword>
<feature type="domain" description="4Fe-4S ferredoxin-type" evidence="16">
    <location>
        <begin position="306"/>
        <end position="335"/>
    </location>
</feature>
<dbReference type="InterPro" id="IPR013785">
    <property type="entry name" value="Aldolase_TIM"/>
</dbReference>
<evidence type="ECO:0000256" key="4">
    <source>
        <dbReference type="ARBA" id="ARBA00010804"/>
    </source>
</evidence>
<sequence>MADLSVNLRGIKLKNPVMPASGPQVRDAKHMMECVRQGVGAVVTKTISEIPAKIPKPFLQETKHGAFLYSELWSEIPVEQWVQKEYKLCKDCGVPFIISLGYTAEDIEKLAPLVAPYADIIEISTHYMEQDIEPVIKSMQAARKFDKPVYIKINPGITKIGWYVKKLVEEGADGFVAVNSLGPCLHIDVETGLPYLGNEKGYGWLSGKALNPIALRYVYSISNSVKVPVIGVGGVSSGEDVVAMIMAGASAVQLCTAAILEGPEVYSRIIKELDEWLDKHNYKSLDEIRGLTAIKMKERKINKEPGLLQVNKEKCTSCGECVKSCSYSAIILEDKAHIDQNKCFGCGLCLTKCNDAAINYIR</sequence>
<dbReference type="EMBL" id="JAEEGB010000044">
    <property type="protein sequence ID" value="MBI6875433.1"/>
    <property type="molecule type" value="Genomic_DNA"/>
</dbReference>
<keyword evidence="10" id="KW-0560">Oxidoreductase</keyword>
<dbReference type="Proteomes" id="UP000622687">
    <property type="component" value="Unassembled WGS sequence"/>
</dbReference>
<dbReference type="Gene3D" id="2.30.26.10">
    <property type="entry name" value="Dihydroorotate Dehydrogenase A, chain A, domain 2"/>
    <property type="match status" value="1"/>
</dbReference>
<gene>
    <name evidence="17" type="ORF">I6U51_22430</name>
</gene>
<dbReference type="Gene3D" id="3.20.20.70">
    <property type="entry name" value="Aldolase class I"/>
    <property type="match status" value="1"/>
</dbReference>
<dbReference type="Pfam" id="PF13187">
    <property type="entry name" value="Fer4_9"/>
    <property type="match status" value="1"/>
</dbReference>
<evidence type="ECO:0000256" key="15">
    <source>
        <dbReference type="ARBA" id="ARBA00048996"/>
    </source>
</evidence>
<evidence type="ECO:0000256" key="13">
    <source>
        <dbReference type="ARBA" id="ARBA00032046"/>
    </source>
</evidence>
<evidence type="ECO:0000256" key="1">
    <source>
        <dbReference type="ARBA" id="ARBA00001917"/>
    </source>
</evidence>
<dbReference type="SUPFAM" id="SSF54862">
    <property type="entry name" value="4Fe-4S ferredoxins"/>
    <property type="match status" value="1"/>
</dbReference>
<comment type="function">
    <text evidence="2">Catalyzes the conversion of dihydroorotate to orotate with NAD(+) as electron acceptor.</text>
</comment>
<evidence type="ECO:0000256" key="3">
    <source>
        <dbReference type="ARBA" id="ARBA00004715"/>
    </source>
</evidence>
<comment type="catalytic activity">
    <reaction evidence="15">
        <text>(S)-dihydroorotate + NAD(+) = orotate + NADH + H(+)</text>
        <dbReference type="Rhea" id="RHEA:13513"/>
        <dbReference type="ChEBI" id="CHEBI:15378"/>
        <dbReference type="ChEBI" id="CHEBI:30839"/>
        <dbReference type="ChEBI" id="CHEBI:30864"/>
        <dbReference type="ChEBI" id="CHEBI:57540"/>
        <dbReference type="ChEBI" id="CHEBI:57945"/>
        <dbReference type="EC" id="1.3.1.14"/>
    </reaction>
</comment>
<dbReference type="PANTHER" id="PTHR48109">
    <property type="entry name" value="DIHYDROOROTATE DEHYDROGENASE (QUINONE), MITOCHONDRIAL-RELATED"/>
    <property type="match status" value="1"/>
</dbReference>
<evidence type="ECO:0000313" key="17">
    <source>
        <dbReference type="EMBL" id="MBI6875433.1"/>
    </source>
</evidence>
<dbReference type="EC" id="1.3.1.14" evidence="5"/>
<dbReference type="GO" id="GO:0005737">
    <property type="term" value="C:cytoplasm"/>
    <property type="evidence" value="ECO:0007669"/>
    <property type="project" value="InterPro"/>
</dbReference>
<reference evidence="17" key="1">
    <citation type="submission" date="2020-12" db="EMBL/GenBank/DDBJ databases">
        <title>Clostridium thailandense sp. nov., a novel acetogenic bacterium isolated from peat land soil in Thailand.</title>
        <authorList>
            <person name="Chaikitkaew S."/>
            <person name="Birkeland N.K."/>
        </authorList>
    </citation>
    <scope>NUCLEOTIDE SEQUENCE</scope>
    <source>
        <strain evidence="17">DSM 17425</strain>
    </source>
</reference>
<evidence type="ECO:0000256" key="11">
    <source>
        <dbReference type="ARBA" id="ARBA00029718"/>
    </source>
</evidence>
<dbReference type="GO" id="GO:0006221">
    <property type="term" value="P:pyrimidine nucleotide biosynthetic process"/>
    <property type="evidence" value="ECO:0007669"/>
    <property type="project" value="UniProtKB-KW"/>
</dbReference>
<name>A0A934HY30_9CLOT</name>
<evidence type="ECO:0000256" key="2">
    <source>
        <dbReference type="ARBA" id="ARBA00003616"/>
    </source>
</evidence>
<dbReference type="SUPFAM" id="SSF51395">
    <property type="entry name" value="FMN-linked oxidoreductases"/>
    <property type="match status" value="1"/>
</dbReference>
<comment type="similarity">
    <text evidence="4">Belongs to the dihydropyrimidine dehydrogenase family.</text>
</comment>
<comment type="pathway">
    <text evidence="3">Pyrimidine metabolism; UMP biosynthesis via de novo pathway; orotate from (S)-dihydroorotate (NAD(+) route): step 1/1.</text>
</comment>
<organism evidence="17 18">
    <name type="scientific">Clostridium aciditolerans</name>
    <dbReference type="NCBI Taxonomy" id="339861"/>
    <lineage>
        <taxon>Bacteria</taxon>
        <taxon>Bacillati</taxon>
        <taxon>Bacillota</taxon>
        <taxon>Clostridia</taxon>
        <taxon>Eubacteriales</taxon>
        <taxon>Clostridiaceae</taxon>
        <taxon>Clostridium</taxon>
    </lineage>
</organism>
<dbReference type="InterPro" id="IPR050074">
    <property type="entry name" value="DHO_dehydrogenase"/>
</dbReference>
<dbReference type="InterPro" id="IPR023359">
    <property type="entry name" value="Dihydro_DH_chainA_dom2"/>
</dbReference>
<keyword evidence="8" id="KW-0288">FMN</keyword>
<evidence type="ECO:0000256" key="14">
    <source>
        <dbReference type="ARBA" id="ARBA00032722"/>
    </source>
</evidence>